<feature type="transmembrane region" description="Helical" evidence="1">
    <location>
        <begin position="61"/>
        <end position="80"/>
    </location>
</feature>
<proteinExistence type="predicted"/>
<keyword evidence="2" id="KW-0378">Hydrolase</keyword>
<dbReference type="Pfam" id="PF04307">
    <property type="entry name" value="YdjM"/>
    <property type="match status" value="1"/>
</dbReference>
<name>A0A1R4HB65_9GAMM</name>
<accession>A0A1R4HB65</accession>
<reference evidence="3" key="1">
    <citation type="submission" date="2017-02" db="EMBL/GenBank/DDBJ databases">
        <authorList>
            <person name="Daims H."/>
        </authorList>
    </citation>
    <scope>NUCLEOTIDE SEQUENCE [LARGE SCALE GENOMIC DNA]</scope>
</reference>
<dbReference type="RefSeq" id="WP_087143829.1">
    <property type="nucleotide sequence ID" value="NZ_FUKI01000119.1"/>
</dbReference>
<sequence>MANFKTHLIVATTMSGVASISLLTLQLAKPWETGSYFLLGILGGLLPDIDSDKSTPLTMIFYFLSMYCAFAMVFNLATQYSFVELFAIWLAVYFGIRHLIFRLFISLTIHRGTFHSLLAVVFMGLLAVNAAFYVFHNTSRMAWNSGAFISIGYLVHLTLDELYSVDLHNKRMKKSFGTALKLFSRENLAASFLMALISAGLIHYAPPVKDYWMLFNRALAKQDFQKKWLPRDNRWFVNFLEYSDDNSKLVKNIKRSK</sequence>
<dbReference type="OrthoDB" id="5295350at2"/>
<feature type="transmembrane region" description="Helical" evidence="1">
    <location>
        <begin position="188"/>
        <end position="205"/>
    </location>
</feature>
<feature type="transmembrane region" description="Helical" evidence="1">
    <location>
        <begin position="86"/>
        <end position="105"/>
    </location>
</feature>
<evidence type="ECO:0000313" key="2">
    <source>
        <dbReference type="EMBL" id="SJM93416.1"/>
    </source>
</evidence>
<dbReference type="Proteomes" id="UP000195667">
    <property type="component" value="Unassembled WGS sequence"/>
</dbReference>
<dbReference type="AlphaFoldDB" id="A0A1R4HB65"/>
<keyword evidence="1" id="KW-1133">Transmembrane helix</keyword>
<feature type="transmembrane region" description="Helical" evidence="1">
    <location>
        <begin position="7"/>
        <end position="27"/>
    </location>
</feature>
<keyword evidence="3" id="KW-1185">Reference proteome</keyword>
<organism evidence="2 3">
    <name type="scientific">Crenothrix polyspora</name>
    <dbReference type="NCBI Taxonomy" id="360316"/>
    <lineage>
        <taxon>Bacteria</taxon>
        <taxon>Pseudomonadati</taxon>
        <taxon>Pseudomonadota</taxon>
        <taxon>Gammaproteobacteria</taxon>
        <taxon>Methylococcales</taxon>
        <taxon>Crenotrichaceae</taxon>
        <taxon>Crenothrix</taxon>
    </lineage>
</organism>
<evidence type="ECO:0000256" key="1">
    <source>
        <dbReference type="SAM" id="Phobius"/>
    </source>
</evidence>
<protein>
    <submittedName>
        <fullName evidence="2">Membrane-bound metal-dependent hydrolase</fullName>
    </submittedName>
</protein>
<dbReference type="InterPro" id="IPR007404">
    <property type="entry name" value="YdjM-like"/>
</dbReference>
<feature type="transmembrane region" description="Helical" evidence="1">
    <location>
        <begin position="147"/>
        <end position="167"/>
    </location>
</feature>
<dbReference type="GO" id="GO:0016787">
    <property type="term" value="F:hydrolase activity"/>
    <property type="evidence" value="ECO:0007669"/>
    <property type="project" value="UniProtKB-KW"/>
</dbReference>
<gene>
    <name evidence="2" type="ORF">CRENPOLYSF1_430091</name>
</gene>
<keyword evidence="1" id="KW-0472">Membrane</keyword>
<dbReference type="EMBL" id="FUKI01000119">
    <property type="protein sequence ID" value="SJM93416.1"/>
    <property type="molecule type" value="Genomic_DNA"/>
</dbReference>
<keyword evidence="1" id="KW-0812">Transmembrane</keyword>
<feature type="transmembrane region" description="Helical" evidence="1">
    <location>
        <begin position="117"/>
        <end position="135"/>
    </location>
</feature>
<evidence type="ECO:0000313" key="3">
    <source>
        <dbReference type="Proteomes" id="UP000195667"/>
    </source>
</evidence>